<evidence type="ECO:0000313" key="2">
    <source>
        <dbReference type="EMBL" id="ELZ84914.1"/>
    </source>
</evidence>
<comment type="caution">
    <text evidence="2">The sequence shown here is derived from an EMBL/GenBank/DDBJ whole genome shotgun (WGS) entry which is preliminary data.</text>
</comment>
<dbReference type="AlphaFoldDB" id="M0HP80"/>
<protein>
    <recommendedName>
        <fullName evidence="4">EVE domain-containing protein</fullName>
    </recommendedName>
</protein>
<dbReference type="PATRIC" id="fig|1227459.3.peg.511"/>
<reference evidence="2 3" key="1">
    <citation type="journal article" date="2014" name="PLoS Genet.">
        <title>Phylogenetically driven sequencing of extremely halophilic archaea reveals strategies for static and dynamic osmo-response.</title>
        <authorList>
            <person name="Becker E.A."/>
            <person name="Seitzer P.M."/>
            <person name="Tritt A."/>
            <person name="Larsen D."/>
            <person name="Krusor M."/>
            <person name="Yao A.I."/>
            <person name="Wu D."/>
            <person name="Madern D."/>
            <person name="Eisen J.A."/>
            <person name="Darling A.E."/>
            <person name="Facciotti M.T."/>
        </authorList>
    </citation>
    <scope>NUCLEOTIDE SEQUENCE [LARGE SCALE GENOMIC DNA]</scope>
    <source>
        <strain evidence="3">ATCC 33959 / DSM 4427 / JCM 8863 / NBRC 102184 / NCIMB 2188 / Ma 2.38</strain>
    </source>
</reference>
<feature type="compositionally biased region" description="Low complexity" evidence="1">
    <location>
        <begin position="220"/>
        <end position="229"/>
    </location>
</feature>
<keyword evidence="3" id="KW-1185">Reference proteome</keyword>
<organism evidence="2 3">
    <name type="scientific">Haloferax gibbonsii (strain ATCC 33959 / DSM 4427 / JCM 8863 / NBRC 102184 / NCIMB 2188 / Ma 2.38)</name>
    <dbReference type="NCBI Taxonomy" id="1227459"/>
    <lineage>
        <taxon>Archaea</taxon>
        <taxon>Methanobacteriati</taxon>
        <taxon>Methanobacteriota</taxon>
        <taxon>Stenosarchaea group</taxon>
        <taxon>Halobacteria</taxon>
        <taxon>Halobacteriales</taxon>
        <taxon>Haloferacaceae</taxon>
        <taxon>Haloferax</taxon>
    </lineage>
</organism>
<dbReference type="EMBL" id="AOLJ01000007">
    <property type="protein sequence ID" value="ELZ84914.1"/>
    <property type="molecule type" value="Genomic_DNA"/>
</dbReference>
<dbReference type="Proteomes" id="UP000011571">
    <property type="component" value="Unassembled WGS sequence"/>
</dbReference>
<evidence type="ECO:0000313" key="3">
    <source>
        <dbReference type="Proteomes" id="UP000011571"/>
    </source>
</evidence>
<gene>
    <name evidence="2" type="ORF">C454_02760</name>
</gene>
<feature type="region of interest" description="Disordered" evidence="1">
    <location>
        <begin position="181"/>
        <end position="229"/>
    </location>
</feature>
<feature type="compositionally biased region" description="Polar residues" evidence="1">
    <location>
        <begin position="185"/>
        <end position="203"/>
    </location>
</feature>
<proteinExistence type="predicted"/>
<sequence length="369" mass="42124">MEEDFFTDGFRKLTGPIEHWLTTYHTGYWGFRPDKEDAWEAIEEGEIFLFHASASKFLDVPRREVKDAGKAVIGLGRVGAKSTKSEPAWWEEVHQDGNYPFLIHFSEIHWFGDTDSIRDVPVADKSTDEMVADVHRLDENKITFAEMDERAGYRIPAQGSPGNIKYPEKLFPLLVERLRGDSPTDLVSPQSQDATGDTSARESSSIRKRSRDRNLDPEQSTSETVSYSSSVDQTMSGWIEHEHALDVFEDHLLNAGFDSGETKHSDILASRDGYLVLAEAKFIHDENERSQIRTAIGQLHEYGYFDVQNDPERRGMELIKCLVFTKRPSESYLPFLKSLSEDGIHTFWIDEYEVLGLQDSLEKFSQITS</sequence>
<dbReference type="Gene3D" id="3.10.590.10">
    <property type="entry name" value="ph1033 like domains"/>
    <property type="match status" value="1"/>
</dbReference>
<evidence type="ECO:0008006" key="4">
    <source>
        <dbReference type="Google" id="ProtNLM"/>
    </source>
</evidence>
<evidence type="ECO:0000256" key="1">
    <source>
        <dbReference type="SAM" id="MobiDB-lite"/>
    </source>
</evidence>
<accession>M0HP80</accession>
<name>M0HP80_HALGM</name>
<dbReference type="RefSeq" id="WP_004972398.1">
    <property type="nucleotide sequence ID" value="NZ_AOLJ01000007.1"/>
</dbReference>